<name>A0ABN9WQY3_9DINO</name>
<proteinExistence type="predicted"/>
<dbReference type="Proteomes" id="UP001189429">
    <property type="component" value="Unassembled WGS sequence"/>
</dbReference>
<accession>A0ABN9WQY3</accession>
<organism evidence="1 2">
    <name type="scientific">Prorocentrum cordatum</name>
    <dbReference type="NCBI Taxonomy" id="2364126"/>
    <lineage>
        <taxon>Eukaryota</taxon>
        <taxon>Sar</taxon>
        <taxon>Alveolata</taxon>
        <taxon>Dinophyceae</taxon>
        <taxon>Prorocentrales</taxon>
        <taxon>Prorocentraceae</taxon>
        <taxon>Prorocentrum</taxon>
    </lineage>
</organism>
<evidence type="ECO:0000313" key="1">
    <source>
        <dbReference type="EMBL" id="CAK0887967.1"/>
    </source>
</evidence>
<reference evidence="1" key="1">
    <citation type="submission" date="2023-10" db="EMBL/GenBank/DDBJ databases">
        <authorList>
            <person name="Chen Y."/>
            <person name="Shah S."/>
            <person name="Dougan E. K."/>
            <person name="Thang M."/>
            <person name="Chan C."/>
        </authorList>
    </citation>
    <scope>NUCLEOTIDE SEQUENCE [LARGE SCALE GENOMIC DNA]</scope>
</reference>
<feature type="non-terminal residue" evidence="1">
    <location>
        <position position="1"/>
    </location>
</feature>
<comment type="caution">
    <text evidence="1">The sequence shown here is derived from an EMBL/GenBank/DDBJ whole genome shotgun (WGS) entry which is preliminary data.</text>
</comment>
<gene>
    <name evidence="1" type="ORF">PCOR1329_LOCUS68857</name>
</gene>
<protein>
    <submittedName>
        <fullName evidence="1">Uncharacterized protein</fullName>
    </submittedName>
</protein>
<sequence length="190" mass="20884">AKLVTLMARLLVTLERDVAELKSTVYECAVLPAANSLVEASVRAGKEYNNTSKDMKKAQNQGEAQDWKGRGSPHLHIFMTFMIAAVSLFTERKDEEMKTVVIKAMTDLRSVPLPELGLIVRVFRVRLHKIKDGEGRAGHFEWAMGGRSPAGLALHELMGRVMTSQSAERMSGPAPRGPLAREIIGLSSKS</sequence>
<keyword evidence="2" id="KW-1185">Reference proteome</keyword>
<evidence type="ECO:0000313" key="2">
    <source>
        <dbReference type="Proteomes" id="UP001189429"/>
    </source>
</evidence>
<dbReference type="EMBL" id="CAUYUJ010019005">
    <property type="protein sequence ID" value="CAK0887967.1"/>
    <property type="molecule type" value="Genomic_DNA"/>
</dbReference>